<comment type="caution">
    <text evidence="3">The sequence shown here is derived from an EMBL/GenBank/DDBJ whole genome shotgun (WGS) entry which is preliminary data.</text>
</comment>
<reference evidence="3 4" key="1">
    <citation type="submission" date="2016-10" db="EMBL/GenBank/DDBJ databases">
        <authorList>
            <person name="Varghese N."/>
            <person name="Submissions S."/>
        </authorList>
    </citation>
    <scope>NUCLEOTIDE SEQUENCE [LARGE SCALE GENOMIC DNA]</scope>
    <source>
        <strain evidence="3 4">GMCC 1.11211</strain>
    </source>
</reference>
<organism evidence="3 4">
    <name type="scientific">Cryobacterium levicorallinum</name>
    <dbReference type="NCBI Taxonomy" id="995038"/>
    <lineage>
        <taxon>Bacteria</taxon>
        <taxon>Bacillati</taxon>
        <taxon>Actinomycetota</taxon>
        <taxon>Actinomycetes</taxon>
        <taxon>Micrococcales</taxon>
        <taxon>Microbacteriaceae</taxon>
        <taxon>Cryobacterium</taxon>
    </lineage>
</organism>
<dbReference type="Proteomes" id="UP000199681">
    <property type="component" value="Unassembled WGS sequence"/>
</dbReference>
<evidence type="ECO:0000313" key="3">
    <source>
        <dbReference type="EMBL" id="SFH82191.1"/>
    </source>
</evidence>
<dbReference type="EMBL" id="FOPW01000016">
    <property type="protein sequence ID" value="SFH82191.1"/>
    <property type="molecule type" value="Genomic_DNA"/>
</dbReference>
<accession>A0ABY1EH22</accession>
<dbReference type="RefSeq" id="WP_166787478.1">
    <property type="nucleotide sequence ID" value="NZ_BKAC01000019.1"/>
</dbReference>
<keyword evidence="2" id="KW-1133">Transmembrane helix</keyword>
<sequence>MSYLPKDELEPDKGGRKPPSMNRIAIWVIVVGVGVYFLGSGIYGILTK</sequence>
<feature type="compositionally biased region" description="Basic and acidic residues" evidence="1">
    <location>
        <begin position="1"/>
        <end position="15"/>
    </location>
</feature>
<feature type="transmembrane region" description="Helical" evidence="2">
    <location>
        <begin position="24"/>
        <end position="46"/>
    </location>
</feature>
<keyword evidence="4" id="KW-1185">Reference proteome</keyword>
<name>A0ABY1EH22_9MICO</name>
<gene>
    <name evidence="3" type="ORF">SAMN05216274_11663</name>
</gene>
<protein>
    <submittedName>
        <fullName evidence="3">Uncharacterized protein</fullName>
    </submittedName>
</protein>
<keyword evidence="2" id="KW-0472">Membrane</keyword>
<evidence type="ECO:0000256" key="1">
    <source>
        <dbReference type="SAM" id="MobiDB-lite"/>
    </source>
</evidence>
<keyword evidence="2" id="KW-0812">Transmembrane</keyword>
<evidence type="ECO:0000313" key="4">
    <source>
        <dbReference type="Proteomes" id="UP000199681"/>
    </source>
</evidence>
<evidence type="ECO:0000256" key="2">
    <source>
        <dbReference type="SAM" id="Phobius"/>
    </source>
</evidence>
<proteinExistence type="predicted"/>
<feature type="region of interest" description="Disordered" evidence="1">
    <location>
        <begin position="1"/>
        <end position="20"/>
    </location>
</feature>